<dbReference type="AlphaFoldDB" id="A0A6P4FDU4"/>
<organism evidence="1">
    <name type="scientific">Drosophila rhopaloa</name>
    <name type="common">Fruit fly</name>
    <dbReference type="NCBI Taxonomy" id="1041015"/>
    <lineage>
        <taxon>Eukaryota</taxon>
        <taxon>Metazoa</taxon>
        <taxon>Ecdysozoa</taxon>
        <taxon>Arthropoda</taxon>
        <taxon>Hexapoda</taxon>
        <taxon>Insecta</taxon>
        <taxon>Pterygota</taxon>
        <taxon>Neoptera</taxon>
        <taxon>Endopterygota</taxon>
        <taxon>Diptera</taxon>
        <taxon>Brachycera</taxon>
        <taxon>Muscomorpha</taxon>
        <taxon>Ephydroidea</taxon>
        <taxon>Drosophilidae</taxon>
        <taxon>Drosophila</taxon>
        <taxon>Sophophora</taxon>
    </lineage>
</organism>
<proteinExistence type="predicted"/>
<name>A0A6P4FDU4_DRORH</name>
<accession>A0A6P4FDU4</accession>
<reference evidence="1" key="1">
    <citation type="submission" date="2025-08" db="UniProtKB">
        <authorList>
            <consortium name="RefSeq"/>
        </authorList>
    </citation>
    <scope>IDENTIFICATION</scope>
</reference>
<evidence type="ECO:0000313" key="1">
    <source>
        <dbReference type="RefSeq" id="XP_016983691.1"/>
    </source>
</evidence>
<protein>
    <submittedName>
        <fullName evidence="1">Uncharacterized protein LOC108047841</fullName>
    </submittedName>
</protein>
<sequence>MLYIAYSKSSSLADLCAFTCQMEWSSVVTANSRRMWKTETRDSQRPTNLWVGDTRLKIEFKRPVQPGDQPERHRNPGNCNCNRFPCEKLSEGCCCCRCCGACGPKE</sequence>
<dbReference type="RefSeq" id="XP_016983691.1">
    <property type="nucleotide sequence ID" value="XM_017128202.1"/>
</dbReference>
<gene>
    <name evidence="1" type="primary">LOC108047841</name>
</gene>